<keyword evidence="5 8" id="KW-1133">Transmembrane helix</keyword>
<dbReference type="Pfam" id="PF02447">
    <property type="entry name" value="GntP_permease"/>
    <property type="match status" value="1"/>
</dbReference>
<evidence type="ECO:0000313" key="9">
    <source>
        <dbReference type="EMBL" id="MFC4874356.1"/>
    </source>
</evidence>
<comment type="subcellular location">
    <subcellularLocation>
        <location evidence="1">Cell membrane</location>
        <topology evidence="1">Multi-pass membrane protein</topology>
    </subcellularLocation>
</comment>
<evidence type="ECO:0000256" key="4">
    <source>
        <dbReference type="ARBA" id="ARBA00022692"/>
    </source>
</evidence>
<feature type="transmembrane region" description="Helical" evidence="8">
    <location>
        <begin position="392"/>
        <end position="408"/>
    </location>
</feature>
<comment type="similarity">
    <text evidence="7">Belongs to the GntP permease family.</text>
</comment>
<keyword evidence="4 8" id="KW-0812">Transmembrane</keyword>
<evidence type="ECO:0000256" key="5">
    <source>
        <dbReference type="ARBA" id="ARBA00022989"/>
    </source>
</evidence>
<keyword evidence="6 8" id="KW-0472">Membrane</keyword>
<proteinExistence type="inferred from homology"/>
<dbReference type="Proteomes" id="UP001595818">
    <property type="component" value="Unassembled WGS sequence"/>
</dbReference>
<feature type="transmembrane region" description="Helical" evidence="8">
    <location>
        <begin position="113"/>
        <end position="141"/>
    </location>
</feature>
<feature type="transmembrane region" description="Helical" evidence="8">
    <location>
        <begin position="235"/>
        <end position="255"/>
    </location>
</feature>
<dbReference type="PANTHER" id="PTHR30354:SF22">
    <property type="entry name" value="HIGH-AFFINITY GLUCONATE TRANSPORTER"/>
    <property type="match status" value="1"/>
</dbReference>
<dbReference type="PANTHER" id="PTHR30354">
    <property type="entry name" value="GNT FAMILY GLUCONATE TRANSPORTER"/>
    <property type="match status" value="1"/>
</dbReference>
<name>A0ABV9T786_9BACT</name>
<feature type="transmembrane region" description="Helical" evidence="8">
    <location>
        <begin position="310"/>
        <end position="330"/>
    </location>
</feature>
<evidence type="ECO:0000256" key="1">
    <source>
        <dbReference type="ARBA" id="ARBA00004651"/>
    </source>
</evidence>
<feature type="transmembrane region" description="Helical" evidence="8">
    <location>
        <begin position="350"/>
        <end position="380"/>
    </location>
</feature>
<evidence type="ECO:0000256" key="7">
    <source>
        <dbReference type="ARBA" id="ARBA00049663"/>
    </source>
</evidence>
<feature type="transmembrane region" description="Helical" evidence="8">
    <location>
        <begin position="71"/>
        <end position="93"/>
    </location>
</feature>
<dbReference type="EMBL" id="JBHSJJ010000017">
    <property type="protein sequence ID" value="MFC4874356.1"/>
    <property type="molecule type" value="Genomic_DNA"/>
</dbReference>
<feature type="transmembrane region" description="Helical" evidence="8">
    <location>
        <begin position="428"/>
        <end position="453"/>
    </location>
</feature>
<keyword evidence="10" id="KW-1185">Reference proteome</keyword>
<dbReference type="InterPro" id="IPR003474">
    <property type="entry name" value="Glcn_transporter"/>
</dbReference>
<gene>
    <name evidence="9" type="ORF">ACFPFU_21815</name>
</gene>
<evidence type="ECO:0000256" key="6">
    <source>
        <dbReference type="ARBA" id="ARBA00023136"/>
    </source>
</evidence>
<keyword evidence="2" id="KW-0813">Transport</keyword>
<evidence type="ECO:0000256" key="3">
    <source>
        <dbReference type="ARBA" id="ARBA00022475"/>
    </source>
</evidence>
<accession>A0ABV9T786</accession>
<evidence type="ECO:0000256" key="2">
    <source>
        <dbReference type="ARBA" id="ARBA00022448"/>
    </source>
</evidence>
<protein>
    <submittedName>
        <fullName evidence="9">GntP family permease</fullName>
    </submittedName>
</protein>
<feature type="transmembrane region" description="Helical" evidence="8">
    <location>
        <begin position="267"/>
        <end position="289"/>
    </location>
</feature>
<feature type="transmembrane region" description="Helical" evidence="8">
    <location>
        <begin position="191"/>
        <end position="214"/>
    </location>
</feature>
<sequence length="456" mass="48598">MGSFVYSDYWPFAVLLLSVILVVTLITRWRFHPFIALMLSAMFVALLSPALPEVPGQNPVITIIELPMMEFGIMAGKIAWVIALAAVIGTAMMESGAAEQIVNWLLKTLGEKRAATALMISGFILSIPVFVDTVFFLLIPLGITLALKTGRDFVLYVVAIGGGGVITHSIVPPTPGPLIMAETLSLDLGIVIFAGLATGLVPAIAVIVVGKWLNKRLNIPVRVTNSHVTSIPNPPSLMLSVLPIVLPILMISFASTVEAVTGELPDWIAFQGNKNIAMGVGTFVALFLWARGQKLGSNALWQGIAKPLEVGGVIILITSAGGAYGAMIAHSGVGKAISLATEGFQVHYILLAWIIAAVLKIAQGSGTVAMISAAGIMAALVGPEYHLPYHPIYILLAMGFGSLFVSWMNDSGFWVVVRLSGFTEKEGLQTWTFILAIIAVVGLVQILFLSWMFPLI</sequence>
<organism evidence="9 10">
    <name type="scientific">Negadavirga shengliensis</name>
    <dbReference type="NCBI Taxonomy" id="1389218"/>
    <lineage>
        <taxon>Bacteria</taxon>
        <taxon>Pseudomonadati</taxon>
        <taxon>Bacteroidota</taxon>
        <taxon>Cytophagia</taxon>
        <taxon>Cytophagales</taxon>
        <taxon>Cyclobacteriaceae</taxon>
        <taxon>Negadavirga</taxon>
    </lineage>
</organism>
<evidence type="ECO:0000256" key="8">
    <source>
        <dbReference type="SAM" id="Phobius"/>
    </source>
</evidence>
<evidence type="ECO:0000313" key="10">
    <source>
        <dbReference type="Proteomes" id="UP001595818"/>
    </source>
</evidence>
<comment type="caution">
    <text evidence="9">The sequence shown here is derived from an EMBL/GenBank/DDBJ whole genome shotgun (WGS) entry which is preliminary data.</text>
</comment>
<dbReference type="RefSeq" id="WP_377068122.1">
    <property type="nucleotide sequence ID" value="NZ_JBHSJJ010000017.1"/>
</dbReference>
<keyword evidence="3" id="KW-1003">Cell membrane</keyword>
<feature type="transmembrane region" description="Helical" evidence="8">
    <location>
        <begin position="153"/>
        <end position="171"/>
    </location>
</feature>
<feature type="transmembrane region" description="Helical" evidence="8">
    <location>
        <begin position="9"/>
        <end position="27"/>
    </location>
</feature>
<reference evidence="10" key="1">
    <citation type="journal article" date="2019" name="Int. J. Syst. Evol. Microbiol.">
        <title>The Global Catalogue of Microorganisms (GCM) 10K type strain sequencing project: providing services to taxonomists for standard genome sequencing and annotation.</title>
        <authorList>
            <consortium name="The Broad Institute Genomics Platform"/>
            <consortium name="The Broad Institute Genome Sequencing Center for Infectious Disease"/>
            <person name="Wu L."/>
            <person name="Ma J."/>
        </authorList>
    </citation>
    <scope>NUCLEOTIDE SEQUENCE [LARGE SCALE GENOMIC DNA]</scope>
    <source>
        <strain evidence="10">CGMCC 4.7466</strain>
    </source>
</reference>